<dbReference type="Gene3D" id="2.30.30.40">
    <property type="entry name" value="SH3 Domains"/>
    <property type="match status" value="1"/>
</dbReference>
<evidence type="ECO:0000259" key="11">
    <source>
        <dbReference type="PROSITE" id="PS50002"/>
    </source>
</evidence>
<dbReference type="InterPro" id="IPR036028">
    <property type="entry name" value="SH3-like_dom_sf"/>
</dbReference>
<dbReference type="GO" id="GO:0007232">
    <property type="term" value="P:osmosensory signaling pathway via Sho1 osmosensor"/>
    <property type="evidence" value="ECO:0007669"/>
    <property type="project" value="UniProtKB-ARBA"/>
</dbReference>
<feature type="transmembrane region" description="Helical" evidence="10">
    <location>
        <begin position="20"/>
        <end position="39"/>
    </location>
</feature>
<comment type="caution">
    <text evidence="12">The sequence shown here is derived from an EMBL/GenBank/DDBJ whole genome shotgun (WGS) entry which is preliminary data.</text>
</comment>
<accession>A0A9P6MAK8</accession>
<feature type="domain" description="SH3" evidence="11">
    <location>
        <begin position="182"/>
        <end position="241"/>
    </location>
</feature>
<gene>
    <name evidence="12" type="primary">SHO1_2</name>
    <name evidence="12" type="ORF">BGZ65_012297</name>
</gene>
<feature type="transmembrane region" description="Helical" evidence="10">
    <location>
        <begin position="48"/>
        <end position="71"/>
    </location>
</feature>
<feature type="non-terminal residue" evidence="12">
    <location>
        <position position="241"/>
    </location>
</feature>
<dbReference type="FunFam" id="2.30.30.40:FF:000213">
    <property type="entry name" value="High osmolarity signaling protein SHO1"/>
    <property type="match status" value="1"/>
</dbReference>
<evidence type="ECO:0000256" key="2">
    <source>
        <dbReference type="ARBA" id="ARBA00009739"/>
    </source>
</evidence>
<comment type="subcellular location">
    <subcellularLocation>
        <location evidence="1">Cell membrane</location>
        <topology evidence="1">Multi-pass membrane protein</topology>
    </subcellularLocation>
</comment>
<comment type="similarity">
    <text evidence="2">Belongs to the SHO1 family.</text>
</comment>
<evidence type="ECO:0000256" key="8">
    <source>
        <dbReference type="ARBA" id="ARBA00023136"/>
    </source>
</evidence>
<keyword evidence="13" id="KW-1185">Reference proteome</keyword>
<keyword evidence="3 9" id="KW-0728">SH3 domain</keyword>
<dbReference type="PRINTS" id="PR00452">
    <property type="entry name" value="SH3DOMAIN"/>
</dbReference>
<evidence type="ECO:0000256" key="9">
    <source>
        <dbReference type="PROSITE-ProRule" id="PRU00192"/>
    </source>
</evidence>
<dbReference type="SMART" id="SM00326">
    <property type="entry name" value="SH3"/>
    <property type="match status" value="1"/>
</dbReference>
<evidence type="ECO:0000256" key="7">
    <source>
        <dbReference type="ARBA" id="ARBA00023016"/>
    </source>
</evidence>
<dbReference type="GO" id="GO:0005886">
    <property type="term" value="C:plasma membrane"/>
    <property type="evidence" value="ECO:0007669"/>
    <property type="project" value="UniProtKB-SubCell"/>
</dbReference>
<dbReference type="CDD" id="cd11855">
    <property type="entry name" value="SH3_Sho1p"/>
    <property type="match status" value="1"/>
</dbReference>
<dbReference type="SUPFAM" id="SSF50044">
    <property type="entry name" value="SH3-domain"/>
    <property type="match status" value="1"/>
</dbReference>
<dbReference type="EMBL" id="JAAAHW010003342">
    <property type="protein sequence ID" value="KAF9984899.1"/>
    <property type="molecule type" value="Genomic_DNA"/>
</dbReference>
<keyword evidence="6 10" id="KW-1133">Transmembrane helix</keyword>
<dbReference type="OrthoDB" id="5983572at2759"/>
<evidence type="ECO:0000256" key="1">
    <source>
        <dbReference type="ARBA" id="ARBA00004651"/>
    </source>
</evidence>
<evidence type="ECO:0000256" key="5">
    <source>
        <dbReference type="ARBA" id="ARBA00022692"/>
    </source>
</evidence>
<dbReference type="Pfam" id="PF00018">
    <property type="entry name" value="SH3_1"/>
    <property type="match status" value="1"/>
</dbReference>
<name>A0A9P6MAK8_9FUNG</name>
<protein>
    <submittedName>
        <fullName evidence="12">Transmembrane osmosensor</fullName>
    </submittedName>
</protein>
<reference evidence="12" key="1">
    <citation type="journal article" date="2020" name="Fungal Divers.">
        <title>Resolving the Mortierellaceae phylogeny through synthesis of multi-gene phylogenetics and phylogenomics.</title>
        <authorList>
            <person name="Vandepol N."/>
            <person name="Liber J."/>
            <person name="Desiro A."/>
            <person name="Na H."/>
            <person name="Kennedy M."/>
            <person name="Barry K."/>
            <person name="Grigoriev I.V."/>
            <person name="Miller A.N."/>
            <person name="O'Donnell K."/>
            <person name="Stajich J.E."/>
            <person name="Bonito G."/>
        </authorList>
    </citation>
    <scope>NUCLEOTIDE SEQUENCE</scope>
    <source>
        <strain evidence="12">MES-2147</strain>
    </source>
</reference>
<evidence type="ECO:0000256" key="10">
    <source>
        <dbReference type="SAM" id="Phobius"/>
    </source>
</evidence>
<dbReference type="Proteomes" id="UP000749646">
    <property type="component" value="Unassembled WGS sequence"/>
</dbReference>
<keyword evidence="8 10" id="KW-0472">Membrane</keyword>
<evidence type="ECO:0000256" key="6">
    <source>
        <dbReference type="ARBA" id="ARBA00022989"/>
    </source>
</evidence>
<evidence type="ECO:0000256" key="4">
    <source>
        <dbReference type="ARBA" id="ARBA00022475"/>
    </source>
</evidence>
<dbReference type="AlphaFoldDB" id="A0A9P6MAK8"/>
<evidence type="ECO:0000313" key="12">
    <source>
        <dbReference type="EMBL" id="KAF9984899.1"/>
    </source>
</evidence>
<evidence type="ECO:0000313" key="13">
    <source>
        <dbReference type="Proteomes" id="UP000749646"/>
    </source>
</evidence>
<keyword evidence="7" id="KW-0346">Stress response</keyword>
<proteinExistence type="inferred from homology"/>
<keyword evidence="4" id="KW-1003">Cell membrane</keyword>
<feature type="transmembrane region" description="Helical" evidence="10">
    <location>
        <begin position="83"/>
        <end position="105"/>
    </location>
</feature>
<sequence>LGWLITFVAACSIGSSVHLIWVDLFYNLFLFIGTTLAVATQSIHNYRLVILTFIAGSMSLLFMCIDTAMSIRIDFNNLGAKTSAAGAGLIFQSFVLIFWVLYFGAEEDSFAKRTMNGFTIPRTGINTTGSPSSQNTGAVAGAMGVNGGAMAHDATTTTHHMQQQQMQQQQDLNAVVVVPTMEYAYRARALYTYEANPEDNNELNFAKGDILDIVDNKGKWWQARKQDGTIGIAPSNYLQLI</sequence>
<keyword evidence="5 10" id="KW-0812">Transmembrane</keyword>
<dbReference type="InterPro" id="IPR035522">
    <property type="entry name" value="Sho1_SH3"/>
</dbReference>
<dbReference type="InterPro" id="IPR001452">
    <property type="entry name" value="SH3_domain"/>
</dbReference>
<dbReference type="PROSITE" id="PS50002">
    <property type="entry name" value="SH3"/>
    <property type="match status" value="1"/>
</dbReference>
<organism evidence="12 13">
    <name type="scientific">Modicella reniformis</name>
    <dbReference type="NCBI Taxonomy" id="1440133"/>
    <lineage>
        <taxon>Eukaryota</taxon>
        <taxon>Fungi</taxon>
        <taxon>Fungi incertae sedis</taxon>
        <taxon>Mucoromycota</taxon>
        <taxon>Mortierellomycotina</taxon>
        <taxon>Mortierellomycetes</taxon>
        <taxon>Mortierellales</taxon>
        <taxon>Mortierellaceae</taxon>
        <taxon>Modicella</taxon>
    </lineage>
</organism>
<evidence type="ECO:0000256" key="3">
    <source>
        <dbReference type="ARBA" id="ARBA00022443"/>
    </source>
</evidence>